<keyword evidence="3" id="KW-1185">Reference proteome</keyword>
<dbReference type="AlphaFoldDB" id="A0A2C9UZ48"/>
<dbReference type="EMBL" id="CM004397">
    <property type="protein sequence ID" value="OAY37011.1"/>
    <property type="molecule type" value="Genomic_DNA"/>
</dbReference>
<dbReference type="Gramene" id="Manes.11G067700.1.v8.1">
    <property type="protein sequence ID" value="Manes.11G067700.1.v8.1.CDS"/>
    <property type="gene ID" value="Manes.11G067700.v8.1"/>
</dbReference>
<dbReference type="OrthoDB" id="850935at2759"/>
<accession>A0A2C9UZ48</accession>
<reference evidence="3" key="1">
    <citation type="journal article" date="2016" name="Nat. Biotechnol.">
        <title>Sequencing wild and cultivated cassava and related species reveals extensive interspecific hybridization and genetic diversity.</title>
        <authorList>
            <person name="Bredeson J.V."/>
            <person name="Lyons J.B."/>
            <person name="Prochnik S.E."/>
            <person name="Wu G.A."/>
            <person name="Ha C.M."/>
            <person name="Edsinger-Gonzales E."/>
            <person name="Grimwood J."/>
            <person name="Schmutz J."/>
            <person name="Rabbi I.Y."/>
            <person name="Egesi C."/>
            <person name="Nauluvula P."/>
            <person name="Lebot V."/>
            <person name="Ndunguru J."/>
            <person name="Mkamilo G."/>
            <person name="Bart R.S."/>
            <person name="Setter T.L."/>
            <person name="Gleadow R.M."/>
            <person name="Kulakow P."/>
            <person name="Ferguson M.E."/>
            <person name="Rounsley S."/>
            <person name="Rokhsar D.S."/>
        </authorList>
    </citation>
    <scope>NUCLEOTIDE SEQUENCE [LARGE SCALE GENOMIC DNA]</scope>
    <source>
        <strain evidence="3">cv. AM560-2</strain>
    </source>
</reference>
<keyword evidence="1" id="KW-0732">Signal</keyword>
<name>A0A2C9UZ48_MANES</name>
<evidence type="ECO:0000256" key="1">
    <source>
        <dbReference type="SAM" id="SignalP"/>
    </source>
</evidence>
<evidence type="ECO:0000313" key="3">
    <source>
        <dbReference type="Proteomes" id="UP000091857"/>
    </source>
</evidence>
<gene>
    <name evidence="2" type="ORF">MANES_11G067700v8</name>
</gene>
<feature type="signal peptide" evidence="1">
    <location>
        <begin position="1"/>
        <end position="19"/>
    </location>
</feature>
<proteinExistence type="predicted"/>
<sequence length="126" mass="13927">MKFIFPLWLIIFLCCHAMALEKKPSSKQEDFAISEPGKCGQFHGGLNDTGRLNGEDERKEYKGNHELFHSILMGKKGKGVYGGANIVHRPRPGEKNDAVLTAKASFVVSATMFSVSLALVVKFFPL</sequence>
<organism evidence="2 3">
    <name type="scientific">Manihot esculenta</name>
    <name type="common">Cassava</name>
    <name type="synonym">Jatropha manihot</name>
    <dbReference type="NCBI Taxonomy" id="3983"/>
    <lineage>
        <taxon>Eukaryota</taxon>
        <taxon>Viridiplantae</taxon>
        <taxon>Streptophyta</taxon>
        <taxon>Embryophyta</taxon>
        <taxon>Tracheophyta</taxon>
        <taxon>Spermatophyta</taxon>
        <taxon>Magnoliopsida</taxon>
        <taxon>eudicotyledons</taxon>
        <taxon>Gunneridae</taxon>
        <taxon>Pentapetalae</taxon>
        <taxon>rosids</taxon>
        <taxon>fabids</taxon>
        <taxon>Malpighiales</taxon>
        <taxon>Euphorbiaceae</taxon>
        <taxon>Crotonoideae</taxon>
        <taxon>Manihoteae</taxon>
        <taxon>Manihot</taxon>
    </lineage>
</organism>
<feature type="chain" id="PRO_5012406530" evidence="1">
    <location>
        <begin position="20"/>
        <end position="126"/>
    </location>
</feature>
<dbReference type="Proteomes" id="UP000091857">
    <property type="component" value="Chromosome 11"/>
</dbReference>
<dbReference type="OMA" id="ANIVHRP"/>
<comment type="caution">
    <text evidence="2">The sequence shown here is derived from an EMBL/GenBank/DDBJ whole genome shotgun (WGS) entry which is preliminary data.</text>
</comment>
<protein>
    <submittedName>
        <fullName evidence="2">Uncharacterized protein</fullName>
    </submittedName>
</protein>
<evidence type="ECO:0000313" key="2">
    <source>
        <dbReference type="EMBL" id="OAY37011.1"/>
    </source>
</evidence>